<comment type="caution">
    <text evidence="3">The sequence shown here is derived from an EMBL/GenBank/DDBJ whole genome shotgun (WGS) entry which is preliminary data.</text>
</comment>
<reference evidence="3" key="1">
    <citation type="journal article" date="2023" name="IScience">
        <title>Live-bearing cockroach genome reveals convergent evolutionary mechanisms linked to viviparity in insects and beyond.</title>
        <authorList>
            <person name="Fouks B."/>
            <person name="Harrison M.C."/>
            <person name="Mikhailova A.A."/>
            <person name="Marchal E."/>
            <person name="English S."/>
            <person name="Carruthers M."/>
            <person name="Jennings E.C."/>
            <person name="Chiamaka E.L."/>
            <person name="Frigard R.A."/>
            <person name="Pippel M."/>
            <person name="Attardo G.M."/>
            <person name="Benoit J.B."/>
            <person name="Bornberg-Bauer E."/>
            <person name="Tobe S.S."/>
        </authorList>
    </citation>
    <scope>NUCLEOTIDE SEQUENCE</scope>
    <source>
        <strain evidence="3">Stay&amp;Tobe</strain>
    </source>
</reference>
<feature type="non-terminal residue" evidence="3">
    <location>
        <position position="441"/>
    </location>
</feature>
<dbReference type="Proteomes" id="UP001233999">
    <property type="component" value="Unassembled WGS sequence"/>
</dbReference>
<protein>
    <submittedName>
        <fullName evidence="3">Uncharacterized protein</fullName>
    </submittedName>
</protein>
<organism evidence="3 4">
    <name type="scientific">Diploptera punctata</name>
    <name type="common">Pacific beetle cockroach</name>
    <dbReference type="NCBI Taxonomy" id="6984"/>
    <lineage>
        <taxon>Eukaryota</taxon>
        <taxon>Metazoa</taxon>
        <taxon>Ecdysozoa</taxon>
        <taxon>Arthropoda</taxon>
        <taxon>Hexapoda</taxon>
        <taxon>Insecta</taxon>
        <taxon>Pterygota</taxon>
        <taxon>Neoptera</taxon>
        <taxon>Polyneoptera</taxon>
        <taxon>Dictyoptera</taxon>
        <taxon>Blattodea</taxon>
        <taxon>Blaberoidea</taxon>
        <taxon>Blaberidae</taxon>
        <taxon>Diplopterinae</taxon>
        <taxon>Diploptera</taxon>
    </lineage>
</organism>
<reference evidence="3" key="2">
    <citation type="submission" date="2023-05" db="EMBL/GenBank/DDBJ databases">
        <authorList>
            <person name="Fouks B."/>
        </authorList>
    </citation>
    <scope>NUCLEOTIDE SEQUENCE</scope>
    <source>
        <strain evidence="3">Stay&amp;Tobe</strain>
        <tissue evidence="3">Testes</tissue>
    </source>
</reference>
<proteinExistence type="predicted"/>
<feature type="transmembrane region" description="Helical" evidence="2">
    <location>
        <begin position="235"/>
        <end position="261"/>
    </location>
</feature>
<gene>
    <name evidence="3" type="ORF">L9F63_009052</name>
</gene>
<sequence length="441" mass="48390">CATWQKANSNWETDNCETEDSVVVKSQTYAVCKCSVLGYFTIVDGRRISTTNLHAILMADRRTSKSAIGWRRGQSAGDCWTTTQTTSTELTTHSSSTTIARLVEDNQCDFSPGVILQGEPVSNMTYNRLGIEEDFKSVVGEHKKEFEEKIRCEILAQIKMPGKMIQAIEVAPGSIIVTVKLVDTDVKTAKEVIPVLAQAIQNGEIDIHSLQNKKLNVPKQTVTIVEPYRAEKSNAVVYAVVGCVIFSIISIVSLVVGAVIIKKKKDTEKLKKQQIPSVAKGVPTYRQFQFENSIEGTEASLARYRSSYPTMGTAGTLIMGTVMGIGGTQMITFANRAGLKYEPQGNGNQYLHPDVSYNVSQISKRKKNKKQKHGVHRAGSQGGLLNNEELPAGDEDSGIVDGYVNSSDDRKIKSRNRNKKNSNGSVTEFDILPGTPTDDNM</sequence>
<accession>A0AAD8E201</accession>
<feature type="region of interest" description="Disordered" evidence="1">
    <location>
        <begin position="364"/>
        <end position="441"/>
    </location>
</feature>
<keyword evidence="4" id="KW-1185">Reference proteome</keyword>
<feature type="compositionally biased region" description="Basic residues" evidence="1">
    <location>
        <begin position="364"/>
        <end position="376"/>
    </location>
</feature>
<evidence type="ECO:0000313" key="4">
    <source>
        <dbReference type="Proteomes" id="UP001233999"/>
    </source>
</evidence>
<name>A0AAD8E201_DIPPU</name>
<keyword evidence="2" id="KW-0472">Membrane</keyword>
<dbReference type="EMBL" id="JASPKZ010010695">
    <property type="protein sequence ID" value="KAJ9573567.1"/>
    <property type="molecule type" value="Genomic_DNA"/>
</dbReference>
<evidence type="ECO:0000313" key="3">
    <source>
        <dbReference type="EMBL" id="KAJ9573567.1"/>
    </source>
</evidence>
<keyword evidence="2" id="KW-1133">Transmembrane helix</keyword>
<evidence type="ECO:0000256" key="2">
    <source>
        <dbReference type="SAM" id="Phobius"/>
    </source>
</evidence>
<keyword evidence="2" id="KW-0812">Transmembrane</keyword>
<evidence type="ECO:0000256" key="1">
    <source>
        <dbReference type="SAM" id="MobiDB-lite"/>
    </source>
</evidence>
<dbReference type="AlphaFoldDB" id="A0AAD8E201"/>